<proteinExistence type="predicted"/>
<feature type="chain" id="PRO_5022940587" evidence="1">
    <location>
        <begin position="19"/>
        <end position="134"/>
    </location>
</feature>
<dbReference type="RefSeq" id="WP_028870614.1">
    <property type="nucleotide sequence ID" value="NZ_VOSB01000005.1"/>
</dbReference>
<gene>
    <name evidence="3" type="ORF">ES692_04215</name>
</gene>
<feature type="signal peptide" evidence="1">
    <location>
        <begin position="1"/>
        <end position="18"/>
    </location>
</feature>
<name>A0A5C7BBE8_9FLAO</name>
<dbReference type="AlphaFoldDB" id="A0A5C7BBE8"/>
<evidence type="ECO:0000259" key="2">
    <source>
        <dbReference type="Pfam" id="PF09832"/>
    </source>
</evidence>
<feature type="domain" description="DUF2059" evidence="2">
    <location>
        <begin position="74"/>
        <end position="127"/>
    </location>
</feature>
<evidence type="ECO:0000313" key="4">
    <source>
        <dbReference type="Proteomes" id="UP000321938"/>
    </source>
</evidence>
<dbReference type="EMBL" id="VOSB01000005">
    <property type="protein sequence ID" value="TXE19069.1"/>
    <property type="molecule type" value="Genomic_DNA"/>
</dbReference>
<dbReference type="Pfam" id="PF09832">
    <property type="entry name" value="DUF2059"/>
    <property type="match status" value="1"/>
</dbReference>
<dbReference type="OrthoDB" id="1143459at2"/>
<keyword evidence="1" id="KW-0732">Signal</keyword>
<evidence type="ECO:0000256" key="1">
    <source>
        <dbReference type="SAM" id="SignalP"/>
    </source>
</evidence>
<dbReference type="Proteomes" id="UP000321938">
    <property type="component" value="Unassembled WGS sequence"/>
</dbReference>
<organism evidence="3 4">
    <name type="scientific">Psychroserpens burtonensis</name>
    <dbReference type="NCBI Taxonomy" id="49278"/>
    <lineage>
        <taxon>Bacteria</taxon>
        <taxon>Pseudomonadati</taxon>
        <taxon>Bacteroidota</taxon>
        <taxon>Flavobacteriia</taxon>
        <taxon>Flavobacteriales</taxon>
        <taxon>Flavobacteriaceae</taxon>
        <taxon>Psychroserpens</taxon>
    </lineage>
</organism>
<sequence>MKKLLFAIAFICTLSIQAQDNSEFKTQTIEFLKLTGTGDAFNNAIAQIGAMVPEEKKEAYTKEASRTLDDVYSKIAEVYMEEFTEEDIAELVLFYKSDLGKKLSSKQTQLTQSGMMIGQTWGMELSQIAGKYAN</sequence>
<reference evidence="3 4" key="1">
    <citation type="submission" date="2019-08" db="EMBL/GenBank/DDBJ databases">
        <title>Genome of Psychroserpens burtonensis ACAM 167.</title>
        <authorList>
            <person name="Bowman J.P."/>
        </authorList>
    </citation>
    <scope>NUCLEOTIDE SEQUENCE [LARGE SCALE GENOMIC DNA]</scope>
    <source>
        <strain evidence="3 4">ACAM 167</strain>
    </source>
</reference>
<evidence type="ECO:0000313" key="3">
    <source>
        <dbReference type="EMBL" id="TXE19069.1"/>
    </source>
</evidence>
<comment type="caution">
    <text evidence="3">The sequence shown here is derived from an EMBL/GenBank/DDBJ whole genome shotgun (WGS) entry which is preliminary data.</text>
</comment>
<dbReference type="STRING" id="1123037.GCA_000425305_00111"/>
<keyword evidence="4" id="KW-1185">Reference proteome</keyword>
<accession>A0A5C7BBE8</accession>
<protein>
    <submittedName>
        <fullName evidence="3">DUF2059 domain-containing protein</fullName>
    </submittedName>
</protein>
<dbReference type="InterPro" id="IPR018637">
    <property type="entry name" value="DUF2059"/>
</dbReference>